<feature type="compositionally biased region" description="Basic and acidic residues" evidence="1">
    <location>
        <begin position="1257"/>
        <end position="1266"/>
    </location>
</feature>
<feature type="region of interest" description="Disordered" evidence="1">
    <location>
        <begin position="240"/>
        <end position="274"/>
    </location>
</feature>
<feature type="region of interest" description="Disordered" evidence="1">
    <location>
        <begin position="1"/>
        <end position="63"/>
    </location>
</feature>
<proteinExistence type="predicted"/>
<dbReference type="EMBL" id="LUCM01011198">
    <property type="protein sequence ID" value="KAA0184294.1"/>
    <property type="molecule type" value="Genomic_DNA"/>
</dbReference>
<dbReference type="GO" id="GO:0005576">
    <property type="term" value="C:extracellular region"/>
    <property type="evidence" value="ECO:0007669"/>
    <property type="project" value="GOC"/>
</dbReference>
<dbReference type="GO" id="GO:1904158">
    <property type="term" value="P:axonemal central apparatus assembly"/>
    <property type="evidence" value="ECO:0007669"/>
    <property type="project" value="TreeGrafter"/>
</dbReference>
<feature type="compositionally biased region" description="Polar residues" evidence="1">
    <location>
        <begin position="1267"/>
        <end position="1280"/>
    </location>
</feature>
<feature type="region of interest" description="Disordered" evidence="1">
    <location>
        <begin position="1103"/>
        <end position="1132"/>
    </location>
</feature>
<dbReference type="InterPro" id="IPR026173">
    <property type="entry name" value="SPAG17"/>
</dbReference>
<dbReference type="OrthoDB" id="10257153at2759"/>
<feature type="compositionally biased region" description="Basic and acidic residues" evidence="1">
    <location>
        <begin position="51"/>
        <end position="63"/>
    </location>
</feature>
<feature type="compositionally biased region" description="Low complexity" evidence="1">
    <location>
        <begin position="1107"/>
        <end position="1120"/>
    </location>
</feature>
<dbReference type="GO" id="GO:1990716">
    <property type="term" value="C:axonemal central apparatus"/>
    <property type="evidence" value="ECO:0007669"/>
    <property type="project" value="TreeGrafter"/>
</dbReference>
<feature type="region of interest" description="Disordered" evidence="1">
    <location>
        <begin position="1206"/>
        <end position="1294"/>
    </location>
</feature>
<feature type="compositionally biased region" description="Low complexity" evidence="1">
    <location>
        <begin position="245"/>
        <end position="259"/>
    </location>
</feature>
<feature type="compositionally biased region" description="Basic and acidic residues" evidence="1">
    <location>
        <begin position="826"/>
        <end position="840"/>
    </location>
</feature>
<feature type="region of interest" description="Disordered" evidence="1">
    <location>
        <begin position="777"/>
        <end position="840"/>
    </location>
</feature>
<evidence type="ECO:0000313" key="2">
    <source>
        <dbReference type="EMBL" id="KAA0184294.1"/>
    </source>
</evidence>
<sequence length="2273" mass="254596">SQDPDQGKLKRKKVAESKGKAKPASGRQGGKGQQTQLNEPPSAKGGTKLVRRGEEINEDRYIGDEPDNGISRYVLMMGFEETGLLEHLCAAQIEVYSLIRVKVKDSDQLEELLMRQKAEKLWGSKGGGQTMEELRSEQEQIELDQKKMTKYWQYVSRTMRDNPYGLLGNVATLDYVVESSLLPEDLGGTDNRLQFGLQMFDEIAAMLYDLVDFRRQWINYISHVKVLQLTDCAKELAPATAQAGDSDQSPSRSRPSAMSSDRDETNKSAANDQDILRRLSESHKNAVDLRIYHETLDGLPTESISVELIFHAILEQVNATVNGFLPASVVEDNRLCAQGVDPEAARSMARCAERLVLTDDERVLLSNELPVTFQVDRNNHQKAPLLIHPNDRNQINRFFGSGTAKDSESLCQAEMELIGSCYPQLKCNLNEQSVGNLSSGSDSTVWYNSDRLHRRFRDARYQQLVYFAEKQGVSEEELEHGLLTMLFQSRECSVGSQHISYAMQDNATFDASERGVNPFDDPYLPYEKLVSFLLNEETRVLPPAGSSATKCSTIEGCSQSRPTTARSHSQASDGTDNERSQSARSSNVFFPVVKNDDACKSVISLCHSLTLPKVNAARTQYKIHANAHRLPCLQVIPRKADDGLLVRLDHPFDRQLRSTHHTWSSWFHVVPVGFRTYLQLIEGQIKAWTKQQEAVYQANRLSAELEQAMKDSDKNPDNTVRETGREVAKNSRTKISPNEEGRLRQGPENSDSLVGEPDKFIVPGSLKAFRKEQEQMLQVKHEVEHSRTDRRIRSGKRRSDISVREAKENKTESSPSSNSGSRGKHPKDFPLIHHNAENDDKHASGVTKLMDSKADFWPFVGYDVNNCVPHWTGEITHMFPTDGGTIRTERSEFPNGESMLRVSLQKDNHVFTVHRIDPVTDVIEQTTESRDENLADKVGEPLVDDGVRRAEHEAMENVCSAHDKDTMDNRIATSTNGKRTSTHYSSLTAHFSDGLQVTVANSPQADKLPWTLTKTTGEGTPSNANQPEPNSQNTMSSPEQVERMSEVALPPLANNTRKTDPNIEQRAIQSVIATLSNGAQITFLHLEHTEVPVSNLLDSTEITTGHSTNQTSQNSTTLQLPDTSKPAASSTPVKTQSIILKMQASHARQLKETDEVELHRYLMRSGFVIVLTRAKNQKQGSVGIKILSPAGDKIERGTVTAERLYQSDRPRFPSDEAKILQPKPVPSQKLEEPVPCASRRGSTMPAKSRPPGKSGRKKVEEQKKPPTDSSNEPNVNTESPTQEEETKGNQHLPWLVTAVSGERYWFKPNRKKENKSPQKATSFGTSPLVDERNRPEVVVEFAGPDEPILEDSMGETWPSTPLTVFRSYDPATGQTLFTRPEDGLIIVEPNPQHISSGFIVHHADGTRQTHQVWTPNEQINTKNTQAEETQCPSAASSPGVLQSLLRIECPGFPSVLINQTTGDFETCLFDQDSTASKLYTSSTGHHILLHSRGGEMNILPDGSVFYSSPLRNTSVVSSSQNPIMVAYGLRSDGISNLLEAIDPHGNVFTVDALANCSVMLTMKEQNHLDVSSQNDANLETADCEAGVGKFVQLDEHVPMLFHVNRRTQEVRQLIRFAEAKELFASAKQVTTIPSEWEYVPFEQLSRRVGPISSQKQSNRTYKSDRKIEEFVEDEEDRAIYVQEALQNDLKICGLTLMQPIREFQRVSHYVQESIIPNGLATRDFHQSSTRSSDKPIIFAERAGHGLVLNHPPLEDLGLQPTLSTELSLPLKRKYVKSALKRLAQPHLYLRQFIQYPLLDETQRLRIVRVLHAFNEHVLNKAVEWFVAQPLHRSRAQKRFSKSLPDSVFQTIPTEASDSALQTLETGPSDMEHGPETTTVALETQRSNHELPVVPVPPPKTGPYISPARETAYEALRNELEEAMRNRAILRNRHVPNYFRSRKGIQFILQQVPKAMEVVNALTNPTALDVGNVFQKNAPGTLKDVVASAANTKDMVADNVSDVSDSLPASPLADTKSEREAQKSVSCEQQTLSKTVKEIAQRKQKEFLYYASNLQIEERSHVPLDSVALAKHRRLRVPGYLYACRRNHPVKFTDSGSGIHAVQPNEKQAIIEDPVRRRQLFTSLIGGPEVGQIALRFTRGLRLQPCRVECGRMKPNSARQFVVRLVNWGPETAWFRVRAPPEETSGIQIFYKPGPVPAGLSRDLHIRVCPTVTEEDKITFRRDEPLIAWKDEQSTERFQTEPDECKTVAFSEQIKLETDTHIIHLPVTGTVILS</sequence>
<reference evidence="2" key="1">
    <citation type="submission" date="2019-05" db="EMBL/GenBank/DDBJ databases">
        <title>Annotation for the trematode Fasciolopsis buski.</title>
        <authorList>
            <person name="Choi Y.-J."/>
        </authorList>
    </citation>
    <scope>NUCLEOTIDE SEQUENCE</scope>
    <source>
        <strain evidence="2">HT</strain>
        <tissue evidence="2">Whole worm</tissue>
    </source>
</reference>
<dbReference type="PANTHER" id="PTHR21963">
    <property type="entry name" value="PF6"/>
    <property type="match status" value="1"/>
</dbReference>
<name>A0A8E0RJG7_9TREM</name>
<protein>
    <recommendedName>
        <fullName evidence="4">Sperm-associated antigen 17</fullName>
    </recommendedName>
</protein>
<feature type="region of interest" description="Disordered" evidence="1">
    <location>
        <begin position="1999"/>
        <end position="2025"/>
    </location>
</feature>
<evidence type="ECO:0008006" key="4">
    <source>
        <dbReference type="Google" id="ProtNLM"/>
    </source>
</evidence>
<feature type="region of interest" description="Disordered" evidence="1">
    <location>
        <begin position="1306"/>
        <end position="1331"/>
    </location>
</feature>
<dbReference type="PANTHER" id="PTHR21963:SF1">
    <property type="entry name" value="SPERM-ASSOCIATED ANTIGEN 17"/>
    <property type="match status" value="1"/>
</dbReference>
<feature type="compositionally biased region" description="Basic and acidic residues" evidence="1">
    <location>
        <begin position="1206"/>
        <end position="1218"/>
    </location>
</feature>
<feature type="region of interest" description="Disordered" evidence="1">
    <location>
        <begin position="708"/>
        <end position="758"/>
    </location>
</feature>
<accession>A0A8E0RJG7</accession>
<dbReference type="GO" id="GO:0003351">
    <property type="term" value="P:epithelial cilium movement involved in extracellular fluid movement"/>
    <property type="evidence" value="ECO:0007669"/>
    <property type="project" value="TreeGrafter"/>
</dbReference>
<feature type="compositionally biased region" description="Polar residues" evidence="1">
    <location>
        <begin position="1012"/>
        <end position="1039"/>
    </location>
</feature>
<feature type="non-terminal residue" evidence="2">
    <location>
        <position position="2273"/>
    </location>
</feature>
<dbReference type="Proteomes" id="UP000728185">
    <property type="component" value="Unassembled WGS sequence"/>
</dbReference>
<feature type="compositionally biased region" description="Basic and acidic residues" evidence="1">
    <location>
        <begin position="708"/>
        <end position="729"/>
    </location>
</feature>
<feature type="compositionally biased region" description="Basic and acidic residues" evidence="1">
    <location>
        <begin position="1"/>
        <end position="19"/>
    </location>
</feature>
<feature type="compositionally biased region" description="Basic and acidic residues" evidence="1">
    <location>
        <begin position="777"/>
        <end position="811"/>
    </location>
</feature>
<keyword evidence="3" id="KW-1185">Reference proteome</keyword>
<feature type="compositionally biased region" description="Polar residues" evidence="1">
    <location>
        <begin position="546"/>
        <end position="575"/>
    </location>
</feature>
<feature type="region of interest" description="Disordered" evidence="1">
    <location>
        <begin position="1006"/>
        <end position="1043"/>
    </location>
</feature>
<evidence type="ECO:0000256" key="1">
    <source>
        <dbReference type="SAM" id="MobiDB-lite"/>
    </source>
</evidence>
<organism evidence="2 3">
    <name type="scientific">Fasciolopsis buskii</name>
    <dbReference type="NCBI Taxonomy" id="27845"/>
    <lineage>
        <taxon>Eukaryota</taxon>
        <taxon>Metazoa</taxon>
        <taxon>Spiralia</taxon>
        <taxon>Lophotrochozoa</taxon>
        <taxon>Platyhelminthes</taxon>
        <taxon>Trematoda</taxon>
        <taxon>Digenea</taxon>
        <taxon>Plagiorchiida</taxon>
        <taxon>Echinostomata</taxon>
        <taxon>Echinostomatoidea</taxon>
        <taxon>Fasciolidae</taxon>
        <taxon>Fasciolopsis</taxon>
    </lineage>
</organism>
<gene>
    <name evidence="2" type="ORF">FBUS_04754</name>
</gene>
<evidence type="ECO:0000313" key="3">
    <source>
        <dbReference type="Proteomes" id="UP000728185"/>
    </source>
</evidence>
<comment type="caution">
    <text evidence="2">The sequence shown here is derived from an EMBL/GenBank/DDBJ whole genome shotgun (WGS) entry which is preliminary data.</text>
</comment>
<feature type="region of interest" description="Disordered" evidence="1">
    <location>
        <begin position="543"/>
        <end position="582"/>
    </location>
</feature>